<evidence type="ECO:0000256" key="3">
    <source>
        <dbReference type="ARBA" id="ARBA00022723"/>
    </source>
</evidence>
<comment type="cofactor">
    <cofactor evidence="8">
        <name>Mg(2+)</name>
        <dbReference type="ChEBI" id="CHEBI:18420"/>
    </cofactor>
</comment>
<dbReference type="Proteomes" id="UP000477070">
    <property type="component" value="Unassembled WGS sequence"/>
</dbReference>
<evidence type="ECO:0000256" key="1">
    <source>
        <dbReference type="ARBA" id="ARBA00022516"/>
    </source>
</evidence>
<feature type="binding site" evidence="8">
    <location>
        <position position="100"/>
    </location>
    <ligand>
        <name>Mg(2+)</name>
        <dbReference type="ChEBI" id="CHEBI:18420"/>
    </ligand>
</feature>
<evidence type="ECO:0000256" key="2">
    <source>
        <dbReference type="ARBA" id="ARBA00022679"/>
    </source>
</evidence>
<feature type="binding site" evidence="8">
    <location>
        <position position="8"/>
    </location>
    <ligand>
        <name>Mg(2+)</name>
        <dbReference type="ChEBI" id="CHEBI:18420"/>
    </ligand>
</feature>
<comment type="caution">
    <text evidence="11">The sequence shown here is derived from an EMBL/GenBank/DDBJ whole genome shotgun (WGS) entry which is preliminary data.</text>
</comment>
<keyword evidence="7 8" id="KW-0275">Fatty acid biosynthesis</keyword>
<evidence type="ECO:0000256" key="5">
    <source>
        <dbReference type="ARBA" id="ARBA00022842"/>
    </source>
</evidence>
<dbReference type="HAMAP" id="MF_00101">
    <property type="entry name" value="AcpS"/>
    <property type="match status" value="1"/>
</dbReference>
<organism evidence="11 12">
    <name type="scientific">Helicobacter saguini</name>
    <dbReference type="NCBI Taxonomy" id="1548018"/>
    <lineage>
        <taxon>Bacteria</taxon>
        <taxon>Pseudomonadati</taxon>
        <taxon>Campylobacterota</taxon>
        <taxon>Epsilonproteobacteria</taxon>
        <taxon>Campylobacterales</taxon>
        <taxon>Helicobacteraceae</taxon>
        <taxon>Helicobacter</taxon>
    </lineage>
</organism>
<keyword evidence="3 8" id="KW-0479">Metal-binding</keyword>
<dbReference type="GO" id="GO:0005737">
    <property type="term" value="C:cytoplasm"/>
    <property type="evidence" value="ECO:0007669"/>
    <property type="project" value="UniProtKB-SubCell"/>
</dbReference>
<evidence type="ECO:0000313" key="11">
    <source>
        <dbReference type="EMBL" id="TLD94091.1"/>
    </source>
</evidence>
<evidence type="ECO:0000259" key="9">
    <source>
        <dbReference type="Pfam" id="PF01648"/>
    </source>
</evidence>
<dbReference type="SUPFAM" id="SSF56214">
    <property type="entry name" value="4'-phosphopantetheinyl transferase"/>
    <property type="match status" value="2"/>
</dbReference>
<keyword evidence="2 8" id="KW-0808">Transferase</keyword>
<dbReference type="OrthoDB" id="517356at2"/>
<evidence type="ECO:0000256" key="4">
    <source>
        <dbReference type="ARBA" id="ARBA00022832"/>
    </source>
</evidence>
<dbReference type="InterPro" id="IPR004568">
    <property type="entry name" value="Ppantetheine-prot_Trfase_dom"/>
</dbReference>
<dbReference type="AlphaFoldDB" id="A0A347VS30"/>
<sequence>MKLEIGNDIVEISRIDSIFRRYKFVFLNRILHPCEILLTLKQSHLESSFIKCNKFFKDSKNPYFSFKKLQNIDSINLLESFESLESFRIETIAGFWAAKEATSKALGCGISKYLGFKDMCIFKDSKGKPYIKINKKKKKLFHIKSISISLSHEKNLALATCMMIITNKTS</sequence>
<dbReference type="GO" id="GO:0006633">
    <property type="term" value="P:fatty acid biosynthetic process"/>
    <property type="evidence" value="ECO:0007669"/>
    <property type="project" value="UniProtKB-UniRule"/>
</dbReference>
<name>A0A347VS30_9HELI</name>
<keyword evidence="4 8" id="KW-0276">Fatty acid metabolism</keyword>
<reference evidence="10 13" key="4">
    <citation type="submission" date="2019-12" db="EMBL/GenBank/DDBJ databases">
        <title>Multi-Generational Helicobacter saguini Isolates.</title>
        <authorList>
            <person name="Mannion A."/>
            <person name="Shen Z."/>
            <person name="Fox J.G."/>
        </authorList>
    </citation>
    <scope>NUCLEOTIDE SEQUENCE [LARGE SCALE GENOMIC DNA]</scope>
    <source>
        <strain evidence="10">16-048</strain>
        <strain evidence="13">16-048 (F4)</strain>
    </source>
</reference>
<dbReference type="GO" id="GO:0008897">
    <property type="term" value="F:holo-[acyl-carrier-protein] synthase activity"/>
    <property type="evidence" value="ECO:0007669"/>
    <property type="project" value="UniProtKB-UniRule"/>
</dbReference>
<evidence type="ECO:0000313" key="12">
    <source>
        <dbReference type="Proteomes" id="UP000029714"/>
    </source>
</evidence>
<keyword evidence="8" id="KW-0963">Cytoplasm</keyword>
<dbReference type="GO" id="GO:0000287">
    <property type="term" value="F:magnesium ion binding"/>
    <property type="evidence" value="ECO:0007669"/>
    <property type="project" value="UniProtKB-UniRule"/>
</dbReference>
<dbReference type="Pfam" id="PF01648">
    <property type="entry name" value="ACPS"/>
    <property type="match status" value="1"/>
</dbReference>
<dbReference type="InterPro" id="IPR037143">
    <property type="entry name" value="4-PPantetheinyl_Trfase_dom_sf"/>
</dbReference>
<gene>
    <name evidence="8 11" type="primary">acpS</name>
    <name evidence="10" type="ORF">DCO61_02930</name>
    <name evidence="11" type="ORF">LS64_007185</name>
</gene>
<reference evidence="11" key="3">
    <citation type="submission" date="2018-04" db="EMBL/GenBank/DDBJ databases">
        <authorList>
            <person name="Sheh A."/>
            <person name="Shen Z."/>
            <person name="Mannion A.J."/>
            <person name="Fox J.G."/>
        </authorList>
    </citation>
    <scope>NUCLEOTIDE SEQUENCE</scope>
    <source>
        <strain evidence="11">MIT 97-6194</strain>
    </source>
</reference>
<dbReference type="NCBIfam" id="TIGR00516">
    <property type="entry name" value="acpS"/>
    <property type="match status" value="1"/>
</dbReference>
<evidence type="ECO:0000256" key="8">
    <source>
        <dbReference type="HAMAP-Rule" id="MF_00101"/>
    </source>
</evidence>
<keyword evidence="12" id="KW-1185">Reference proteome</keyword>
<dbReference type="Proteomes" id="UP000029714">
    <property type="component" value="Unassembled WGS sequence"/>
</dbReference>
<dbReference type="InterPro" id="IPR008278">
    <property type="entry name" value="4-PPantetheinyl_Trfase_dom"/>
</dbReference>
<dbReference type="Gene3D" id="3.90.470.20">
    <property type="entry name" value="4'-phosphopantetheinyl transferase domain"/>
    <property type="match status" value="1"/>
</dbReference>
<evidence type="ECO:0000313" key="10">
    <source>
        <dbReference type="EMBL" id="MWV69004.1"/>
    </source>
</evidence>
<dbReference type="EC" id="2.7.8.7" evidence="8"/>
<keyword evidence="1 8" id="KW-0444">Lipid biosynthesis</keyword>
<dbReference type="RefSeq" id="WP_052062609.1">
    <property type="nucleotide sequence ID" value="NZ_JRMP02000010.1"/>
</dbReference>
<comment type="function">
    <text evidence="8">Transfers the 4'-phosphopantetheine moiety from coenzyme A to a Ser of acyl-carrier-protein.</text>
</comment>
<dbReference type="EMBL" id="QBIU01000001">
    <property type="protein sequence ID" value="MWV69004.1"/>
    <property type="molecule type" value="Genomic_DNA"/>
</dbReference>
<dbReference type="NCBIfam" id="TIGR00556">
    <property type="entry name" value="pantethn_trn"/>
    <property type="match status" value="1"/>
</dbReference>
<feature type="domain" description="4'-phosphopantetheinyl transferase" evidence="9">
    <location>
        <begin position="85"/>
        <end position="161"/>
    </location>
</feature>
<evidence type="ECO:0000256" key="7">
    <source>
        <dbReference type="ARBA" id="ARBA00023160"/>
    </source>
</evidence>
<keyword evidence="6 8" id="KW-0443">Lipid metabolism</keyword>
<evidence type="ECO:0000256" key="6">
    <source>
        <dbReference type="ARBA" id="ARBA00023098"/>
    </source>
</evidence>
<comment type="subcellular location">
    <subcellularLocation>
        <location evidence="8">Cytoplasm</location>
    </subcellularLocation>
</comment>
<dbReference type="EMBL" id="JRMP02000010">
    <property type="protein sequence ID" value="TLD94091.1"/>
    <property type="molecule type" value="Genomic_DNA"/>
</dbReference>
<evidence type="ECO:0000313" key="13">
    <source>
        <dbReference type="Proteomes" id="UP000477070"/>
    </source>
</evidence>
<reference evidence="11 12" key="2">
    <citation type="journal article" date="2016" name="Infect. Immun.">
        <title>Helicobacter saguini, a Novel Helicobacter Isolated from Cotton-Top Tamarins with Ulcerative Colitis, Has Proinflammatory Properties and Induces Typhlocolitis and Dysplasia in Gnotobiotic IL-10-/- Mice.</title>
        <authorList>
            <person name="Shen Z."/>
            <person name="Mannion A."/>
            <person name="Whary M.T."/>
            <person name="Muthupalani S."/>
            <person name="Sheh A."/>
            <person name="Feng Y."/>
            <person name="Gong G."/>
            <person name="Vandamme P."/>
            <person name="Holcombe H.R."/>
            <person name="Paster B.J."/>
            <person name="Fox J.G."/>
        </authorList>
    </citation>
    <scope>NUCLEOTIDE SEQUENCE [LARGE SCALE GENOMIC DNA]</scope>
    <source>
        <strain evidence="11 12">MIT 97-6194</strain>
    </source>
</reference>
<keyword evidence="5 8" id="KW-0460">Magnesium</keyword>
<comment type="similarity">
    <text evidence="8">Belongs to the P-Pant transferase superfamily. AcpS family.</text>
</comment>
<accession>A0A347VS30</accession>
<dbReference type="InterPro" id="IPR002582">
    <property type="entry name" value="ACPS"/>
</dbReference>
<protein>
    <recommendedName>
        <fullName evidence="8">Holo-[acyl-carrier-protein] synthase</fullName>
        <shortName evidence="8">Holo-ACP synthase</shortName>
        <ecNumber evidence="8">2.7.8.7</ecNumber>
    </recommendedName>
    <alternativeName>
        <fullName evidence="8">4'-phosphopantetheinyl transferase AcpS</fullName>
    </alternativeName>
</protein>
<comment type="catalytic activity">
    <reaction evidence="8">
        <text>apo-[ACP] + CoA = holo-[ACP] + adenosine 3',5'-bisphosphate + H(+)</text>
        <dbReference type="Rhea" id="RHEA:12068"/>
        <dbReference type="Rhea" id="RHEA-COMP:9685"/>
        <dbReference type="Rhea" id="RHEA-COMP:9690"/>
        <dbReference type="ChEBI" id="CHEBI:15378"/>
        <dbReference type="ChEBI" id="CHEBI:29999"/>
        <dbReference type="ChEBI" id="CHEBI:57287"/>
        <dbReference type="ChEBI" id="CHEBI:58343"/>
        <dbReference type="ChEBI" id="CHEBI:64479"/>
        <dbReference type="EC" id="2.7.8.7"/>
    </reaction>
</comment>
<reference evidence="11 12" key="1">
    <citation type="journal article" date="2014" name="Genome Announc.">
        <title>Draft genome sequences of eight enterohepatic helicobacter species isolated from both laboratory and wild rodents.</title>
        <authorList>
            <person name="Sheh A."/>
            <person name="Shen Z."/>
            <person name="Fox J.G."/>
        </authorList>
    </citation>
    <scope>NUCLEOTIDE SEQUENCE [LARGE SCALE GENOMIC DNA]</scope>
    <source>
        <strain evidence="11 12">MIT 97-6194</strain>
    </source>
</reference>
<proteinExistence type="inferred from homology"/>